<gene>
    <name evidence="2" type="primary">KPTN</name>
    <name evidence="2" type="ORF">FJT64_010826</name>
</gene>
<proteinExistence type="predicted"/>
<dbReference type="GO" id="GO:0030027">
    <property type="term" value="C:lamellipodium"/>
    <property type="evidence" value="ECO:0007669"/>
    <property type="project" value="TreeGrafter"/>
</dbReference>
<dbReference type="EMBL" id="VIIS01001915">
    <property type="protein sequence ID" value="KAF0290993.1"/>
    <property type="molecule type" value="Genomic_DNA"/>
</dbReference>
<organism evidence="2 3">
    <name type="scientific">Amphibalanus amphitrite</name>
    <name type="common">Striped barnacle</name>
    <name type="synonym">Balanus amphitrite</name>
    <dbReference type="NCBI Taxonomy" id="1232801"/>
    <lineage>
        <taxon>Eukaryota</taxon>
        <taxon>Metazoa</taxon>
        <taxon>Ecdysozoa</taxon>
        <taxon>Arthropoda</taxon>
        <taxon>Crustacea</taxon>
        <taxon>Multicrustacea</taxon>
        <taxon>Cirripedia</taxon>
        <taxon>Thoracica</taxon>
        <taxon>Thoracicalcarea</taxon>
        <taxon>Balanomorpha</taxon>
        <taxon>Balanoidea</taxon>
        <taxon>Balanidae</taxon>
        <taxon>Amphibalaninae</taxon>
        <taxon>Amphibalanus</taxon>
    </lineage>
</organism>
<feature type="compositionally biased region" description="Basic and acidic residues" evidence="1">
    <location>
        <begin position="458"/>
        <end position="468"/>
    </location>
</feature>
<dbReference type="GO" id="GO:0034198">
    <property type="term" value="P:cellular response to amino acid starvation"/>
    <property type="evidence" value="ECO:0007669"/>
    <property type="project" value="TreeGrafter"/>
</dbReference>
<name>A0A6A4VBF6_AMPAM</name>
<dbReference type="SUPFAM" id="SSF69318">
    <property type="entry name" value="Integrin alpha N-terminal domain"/>
    <property type="match status" value="1"/>
</dbReference>
<dbReference type="AlphaFoldDB" id="A0A6A4VBF6"/>
<dbReference type="OrthoDB" id="10267127at2759"/>
<comment type="caution">
    <text evidence="2">The sequence shown here is derived from an EMBL/GenBank/DDBJ whole genome shotgun (WGS) entry which is preliminary data.</text>
</comment>
<protein>
    <submittedName>
        <fullName evidence="2">KICSTOR complex protein kaptin</fullName>
    </submittedName>
</protein>
<dbReference type="GO" id="GO:0015629">
    <property type="term" value="C:actin cytoskeleton"/>
    <property type="evidence" value="ECO:0007669"/>
    <property type="project" value="InterPro"/>
</dbReference>
<accession>A0A6A4VBF6</accession>
<dbReference type="InterPro" id="IPR028994">
    <property type="entry name" value="Integrin_alpha_N"/>
</dbReference>
<evidence type="ECO:0000313" key="3">
    <source>
        <dbReference type="Proteomes" id="UP000440578"/>
    </source>
</evidence>
<dbReference type="GO" id="GO:1904262">
    <property type="term" value="P:negative regulation of TORC1 signaling"/>
    <property type="evidence" value="ECO:0007669"/>
    <property type="project" value="TreeGrafter"/>
</dbReference>
<dbReference type="InterPro" id="IPR029982">
    <property type="entry name" value="Kptn"/>
</dbReference>
<reference evidence="2 3" key="1">
    <citation type="submission" date="2019-07" db="EMBL/GenBank/DDBJ databases">
        <title>Draft genome assembly of a fouling barnacle, Amphibalanus amphitrite (Darwin, 1854): The first reference genome for Thecostraca.</title>
        <authorList>
            <person name="Kim W."/>
        </authorList>
    </citation>
    <scope>NUCLEOTIDE SEQUENCE [LARGE SCALE GENOMIC DNA]</scope>
    <source>
        <strain evidence="2">SNU_AA5</strain>
        <tissue evidence="2">Soma without cirri and trophi</tissue>
    </source>
</reference>
<feature type="region of interest" description="Disordered" evidence="1">
    <location>
        <begin position="442"/>
        <end position="512"/>
    </location>
</feature>
<evidence type="ECO:0000313" key="2">
    <source>
        <dbReference type="EMBL" id="KAF0290993.1"/>
    </source>
</evidence>
<dbReference type="PANTHER" id="PTHR15435:SF2">
    <property type="entry name" value="KICSTOR COMPLEX PROTEIN KAPTIN"/>
    <property type="match status" value="1"/>
</dbReference>
<feature type="compositionally biased region" description="Low complexity" evidence="1">
    <location>
        <begin position="482"/>
        <end position="502"/>
    </location>
</feature>
<dbReference type="GO" id="GO:0007015">
    <property type="term" value="P:actin filament organization"/>
    <property type="evidence" value="ECO:0007669"/>
    <property type="project" value="InterPro"/>
</dbReference>
<evidence type="ECO:0000256" key="1">
    <source>
        <dbReference type="SAM" id="MobiDB-lite"/>
    </source>
</evidence>
<dbReference type="PANTHER" id="PTHR15435">
    <property type="entry name" value="KICSTOR COMPLEX PROTEIN KAPTIN"/>
    <property type="match status" value="1"/>
</dbReference>
<dbReference type="GO" id="GO:0051015">
    <property type="term" value="F:actin filament binding"/>
    <property type="evidence" value="ECO:0007669"/>
    <property type="project" value="TreeGrafter"/>
</dbReference>
<sequence>MKYSWIGHSLFPNTSAGDQAAALVAELRNIGGECAGGRCTGLRAKNAVYSLEYVQDDRGFLHPTVNEIPFTYLPEGSEIISVDAFNKSENKEEMVVGLAIIKDVDRSDGKTSQYLNIYSDWEPEFGASLLETLAQNWRHVELEFIPYQLQHAVVEINGILDTCFLLSGSDKNIHLYVEDKPNQSFREEPLEPLFPEFADLPSIVMWTNFYKDIPGTRITALACECGYVRVSVVDLASLSVTFAWSATHDSPITSVRLFSLGTRLQTPGFVSAVLREPADAAGGGPESLHLLVTNALWPSVVYSGLPLAEGEPPPRRHTLAESDVSDVVTCSCVCDINMDGRNEIVLGTYGQELLVYSTQGDEWMQIWRFSFSQPLLAVTYVDLIGDGINELVVLTNHGLHVLQHDTREAAALCLQRRQKLSGLTDGELSRLLDAALRLASPEAETAASDTPAGGTADRSGDTATDKTGDPAGAADSQTGTVPSSPSAPDSGSSDSYPSSDDPVTPTFGPSIS</sequence>
<keyword evidence="3" id="KW-1185">Reference proteome</keyword>
<dbReference type="Proteomes" id="UP000440578">
    <property type="component" value="Unassembled WGS sequence"/>
</dbReference>